<feature type="region of interest" description="Disordered" evidence="1">
    <location>
        <begin position="257"/>
        <end position="337"/>
    </location>
</feature>
<accession>A0A0M0K7G9</accession>
<name>A0A0M0K7G9_9EUKA</name>
<evidence type="ECO:0000313" key="3">
    <source>
        <dbReference type="Proteomes" id="UP000037460"/>
    </source>
</evidence>
<feature type="region of interest" description="Disordered" evidence="1">
    <location>
        <begin position="351"/>
        <end position="442"/>
    </location>
</feature>
<comment type="caution">
    <text evidence="2">The sequence shown here is derived from an EMBL/GenBank/DDBJ whole genome shotgun (WGS) entry which is preliminary data.</text>
</comment>
<evidence type="ECO:0000256" key="1">
    <source>
        <dbReference type="SAM" id="MobiDB-lite"/>
    </source>
</evidence>
<proteinExistence type="predicted"/>
<evidence type="ECO:0000313" key="2">
    <source>
        <dbReference type="EMBL" id="KOO34338.1"/>
    </source>
</evidence>
<dbReference type="EMBL" id="JWZX01001256">
    <property type="protein sequence ID" value="KOO34338.1"/>
    <property type="molecule type" value="Genomic_DNA"/>
</dbReference>
<gene>
    <name evidence="2" type="ORF">Ctob_010614</name>
</gene>
<feature type="compositionally biased region" description="Low complexity" evidence="1">
    <location>
        <begin position="405"/>
        <end position="428"/>
    </location>
</feature>
<protein>
    <submittedName>
        <fullName evidence="2">Uncharacterized protein</fullName>
    </submittedName>
</protein>
<sequence>MADPERQPASNKPYLGAFYLRDEACYRIIEATGPSTVSVKGVDEPGGKEWTTTGEVFKKGLALDYKFRAVERDVFGRIIGAGAIRWEWPKDDQWERLLSWKSAATPYLGKYVDATNPQKFRTLEPGAVGTTSKVLLRGADVQEGGDFKQWTASGSVTADGLVLDLSKMPGGGGGRNEKATLMVGGGLQFSDKSGTVWKRLPPKEYINEFARLHDIQAKLTVVLNELVFDEQFAAYSIPEDPLKRFAELLMARISGGAPEAAATQTSRPMTAKPDQPAGTQMTPRHAISNREDPRSLVHLETQMTPRDPGDAETQMTPRTADEIETQTSRPGTRPASREGALVLRYGFGGEGAPAPAASSVSFVEDHFPNPPMSPIGEDGPLDAEGDEGGAGASAEEHALDGSSLAEDLAAAPAEGGADGGAAPAASDPTAPPPEAPPAADAA</sequence>
<keyword evidence="3" id="KW-1185">Reference proteome</keyword>
<feature type="compositionally biased region" description="Low complexity" evidence="1">
    <location>
        <begin position="352"/>
        <end position="362"/>
    </location>
</feature>
<dbReference type="AlphaFoldDB" id="A0A0M0K7G9"/>
<feature type="compositionally biased region" description="Basic and acidic residues" evidence="1">
    <location>
        <begin position="288"/>
        <end position="297"/>
    </location>
</feature>
<dbReference type="Proteomes" id="UP000037460">
    <property type="component" value="Unassembled WGS sequence"/>
</dbReference>
<reference evidence="3" key="1">
    <citation type="journal article" date="2015" name="PLoS Genet.">
        <title>Genome Sequence and Transcriptome Analyses of Chrysochromulina tobin: Metabolic Tools for Enhanced Algal Fitness in the Prominent Order Prymnesiales (Haptophyceae).</title>
        <authorList>
            <person name="Hovde B.T."/>
            <person name="Deodato C.R."/>
            <person name="Hunsperger H.M."/>
            <person name="Ryken S.A."/>
            <person name="Yost W."/>
            <person name="Jha R.K."/>
            <person name="Patterson J."/>
            <person name="Monnat R.J. Jr."/>
            <person name="Barlow S.B."/>
            <person name="Starkenburg S.R."/>
            <person name="Cattolico R.A."/>
        </authorList>
    </citation>
    <scope>NUCLEOTIDE SEQUENCE</scope>
    <source>
        <strain evidence="3">CCMP291</strain>
    </source>
</reference>
<organism evidence="2 3">
    <name type="scientific">Chrysochromulina tobinii</name>
    <dbReference type="NCBI Taxonomy" id="1460289"/>
    <lineage>
        <taxon>Eukaryota</taxon>
        <taxon>Haptista</taxon>
        <taxon>Haptophyta</taxon>
        <taxon>Prymnesiophyceae</taxon>
        <taxon>Prymnesiales</taxon>
        <taxon>Chrysochromulinaceae</taxon>
        <taxon>Chrysochromulina</taxon>
    </lineage>
</organism>